<dbReference type="EMBL" id="JAVREP010000006">
    <property type="protein sequence ID" value="MDT0328981.1"/>
    <property type="molecule type" value="Genomic_DNA"/>
</dbReference>
<feature type="transmembrane region" description="Helical" evidence="2">
    <location>
        <begin position="142"/>
        <end position="163"/>
    </location>
</feature>
<feature type="transmembrane region" description="Helical" evidence="2">
    <location>
        <begin position="36"/>
        <end position="58"/>
    </location>
</feature>
<evidence type="ECO:0000313" key="3">
    <source>
        <dbReference type="EMBL" id="MDT0328981.1"/>
    </source>
</evidence>
<keyword evidence="2" id="KW-0812">Transmembrane</keyword>
<feature type="transmembrane region" description="Helical" evidence="2">
    <location>
        <begin position="201"/>
        <end position="226"/>
    </location>
</feature>
<name>A0ABU2M8J7_9ACTN</name>
<reference evidence="4" key="1">
    <citation type="submission" date="2023-07" db="EMBL/GenBank/DDBJ databases">
        <title>30 novel species of actinomycetes from the DSMZ collection.</title>
        <authorList>
            <person name="Nouioui I."/>
        </authorList>
    </citation>
    <scope>NUCLEOTIDE SEQUENCE [LARGE SCALE GENOMIC DNA]</scope>
    <source>
        <strain evidence="4">DSM 44743</strain>
    </source>
</reference>
<keyword evidence="2" id="KW-1133">Transmembrane helix</keyword>
<evidence type="ECO:0000256" key="2">
    <source>
        <dbReference type="SAM" id="Phobius"/>
    </source>
</evidence>
<comment type="caution">
    <text evidence="3">The sequence shown here is derived from an EMBL/GenBank/DDBJ whole genome shotgun (WGS) entry which is preliminary data.</text>
</comment>
<evidence type="ECO:0000313" key="4">
    <source>
        <dbReference type="Proteomes" id="UP001183390"/>
    </source>
</evidence>
<sequence length="271" mass="28715">MFDLLQRLRGRPAPRVRRPLATRADRRIRLGPWPSLLIGIVAANTLLALTAPGHAVLLRHVQDLLWSSSGVLALVGLTAATVLGLAAADRLVAAPRARALLQAAHRSVALISVGFLVAHVVLQIAFTGLLPRHALLPWGVDPAVACGIIATDLLLIITVTGMLRGGFVGGARPWAWRLVHVSAYLCWPLALVHGLTAGRTVPGWVLICYLLCLLAVCAALVVRLVVTGRPHRTGEGRRAASEPLVPPAPPDEGAVGDELAFWSSLRPGGRP</sequence>
<keyword evidence="2" id="KW-0472">Membrane</keyword>
<feature type="transmembrane region" description="Helical" evidence="2">
    <location>
        <begin position="64"/>
        <end position="87"/>
    </location>
</feature>
<evidence type="ECO:0000256" key="1">
    <source>
        <dbReference type="SAM" id="MobiDB-lite"/>
    </source>
</evidence>
<accession>A0ABU2M8J7</accession>
<gene>
    <name evidence="3" type="ORF">RM479_11220</name>
</gene>
<feature type="transmembrane region" description="Helical" evidence="2">
    <location>
        <begin position="108"/>
        <end position="130"/>
    </location>
</feature>
<organism evidence="3 4">
    <name type="scientific">Nocardiopsis lambiniae</name>
    <dbReference type="NCBI Taxonomy" id="3075539"/>
    <lineage>
        <taxon>Bacteria</taxon>
        <taxon>Bacillati</taxon>
        <taxon>Actinomycetota</taxon>
        <taxon>Actinomycetes</taxon>
        <taxon>Streptosporangiales</taxon>
        <taxon>Nocardiopsidaceae</taxon>
        <taxon>Nocardiopsis</taxon>
    </lineage>
</organism>
<protein>
    <recommendedName>
        <fullName evidence="5">Ferric reductase</fullName>
    </recommendedName>
</protein>
<proteinExistence type="predicted"/>
<evidence type="ECO:0008006" key="5">
    <source>
        <dbReference type="Google" id="ProtNLM"/>
    </source>
</evidence>
<feature type="transmembrane region" description="Helical" evidence="2">
    <location>
        <begin position="175"/>
        <end position="195"/>
    </location>
</feature>
<dbReference type="RefSeq" id="WP_311511653.1">
    <property type="nucleotide sequence ID" value="NZ_JAVREP010000006.1"/>
</dbReference>
<dbReference type="Proteomes" id="UP001183390">
    <property type="component" value="Unassembled WGS sequence"/>
</dbReference>
<keyword evidence="4" id="KW-1185">Reference proteome</keyword>
<feature type="region of interest" description="Disordered" evidence="1">
    <location>
        <begin position="232"/>
        <end position="256"/>
    </location>
</feature>